<dbReference type="InterPro" id="IPR050685">
    <property type="entry name" value="LDLR"/>
</dbReference>
<comment type="subcellular location">
    <subcellularLocation>
        <location evidence="2">Endomembrane system</location>
    </subcellularLocation>
    <subcellularLocation>
        <location evidence="1">Membrane</location>
        <topology evidence="1">Single-pass membrane protein</topology>
    </subcellularLocation>
</comment>
<evidence type="ECO:0000256" key="5">
    <source>
        <dbReference type="ARBA" id="ARBA00022989"/>
    </source>
</evidence>
<feature type="disulfide bond" evidence="8">
    <location>
        <begin position="907"/>
        <end position="919"/>
    </location>
</feature>
<feature type="disulfide bond" evidence="8">
    <location>
        <begin position="963"/>
        <end position="978"/>
    </location>
</feature>
<keyword evidence="4" id="KW-0677">Repeat</keyword>
<feature type="disulfide bond" evidence="8">
    <location>
        <begin position="926"/>
        <end position="941"/>
    </location>
</feature>
<evidence type="ECO:0000259" key="10">
    <source>
        <dbReference type="PROSITE" id="PS50024"/>
    </source>
</evidence>
<evidence type="ECO:0000256" key="8">
    <source>
        <dbReference type="PROSITE-ProRule" id="PRU00124"/>
    </source>
</evidence>
<feature type="disulfide bond" evidence="8">
    <location>
        <begin position="876"/>
        <end position="894"/>
    </location>
</feature>
<accession>A0A3R7QEE2</accession>
<name>A0A3R7QEE2_PENVA</name>
<keyword evidence="6" id="KW-0472">Membrane</keyword>
<sequence>MSPQPSPRHSPVSHRSGNLSQRSSVSSVRKGILKKSPSSTTINMEMFHAVSRNFTQHLVVSRSFSGKNLEVTHNDGDKGGRKCLLFCAAILVLTGSVIGAGIDVQGASGLSGKETTPGGIQPAQNNFFFPNAIESQFKISNRNYSSDLAIPTSEAYKTFAQALEQELRSILLTDDISFNGKANMMLKVIRFESGSVLVTFRIAWKYINEQESSHQDPPVNITTVKNKLEEQIKTGYLDLNKTISVPLESVHVDNVSDECRSNSSRCSDGCRFSFDSLKFLCLCPDTLTLINNTHCGTPKLTFPGAVVLQPHFKDIFDQKNASLIAIIPEYVETETEIEPPFTDPAANQTSTGLEGGDGATNQTKVDGGSEGAATNQTKVDGGSEGAATNQTKTDVGSTEAPTQQTSSEAPTNQTATAPAEGNATAAAATTGAPASTTGAPASTTAPTASTASTAATEQQGGRPGADEVKDAATSEEEVKSADASETDDESQEPAAAAPVPAEKEADTAESQQPSEGDAPASSGPADAGAAQAVEQTEPQKGDRSSGVIPQKYPDGDNTGIHISPGTRFEDFALFTNATQKVPAVHNMSAVREGDSPGDVRVREPQAEGVAPSEPATTSTASTTAVSTTESPEDEVVAAPAASADEEPPAGAQEAEAVAETERPVVIVTANETAQGAAPEGDLNKDVVIVQATPYEEPPEVQVNRTSETVVINTKVNVQEKNGSHGAGERPGALGEATHDIPVDLGTLSHEGPGLGADAPSDNGAPHPTSTSSSEATPAAPQTEAPAPAAGAAAANASAAAEPPPVVCGEVPVRLGVESEWRLHSETFSLQLRSRLFGRFGRAGMLRKPCADRECLERRFVCDGVNDCRDDSDETNCDSWECRADDLRCDGQPDCSDHSDELNCTESCGSDFFRCPEGWCVPRARTCDGRPDCYAGEDERDCECAGQDETACHVGGCVATSQLCDGQAQCHDGSDEWHCLRIDSGTRQLEVR</sequence>
<feature type="compositionally biased region" description="Low complexity" evidence="9">
    <location>
        <begin position="609"/>
        <end position="629"/>
    </location>
</feature>
<dbReference type="InterPro" id="IPR000082">
    <property type="entry name" value="SEA_dom"/>
</dbReference>
<protein>
    <submittedName>
        <fullName evidence="11">Enteropeptidase</fullName>
    </submittedName>
</protein>
<feature type="compositionally biased region" description="Low complexity" evidence="9">
    <location>
        <begin position="414"/>
        <end position="456"/>
    </location>
</feature>
<organism evidence="11 12">
    <name type="scientific">Penaeus vannamei</name>
    <name type="common">Whiteleg shrimp</name>
    <name type="synonym">Litopenaeus vannamei</name>
    <dbReference type="NCBI Taxonomy" id="6689"/>
    <lineage>
        <taxon>Eukaryota</taxon>
        <taxon>Metazoa</taxon>
        <taxon>Ecdysozoa</taxon>
        <taxon>Arthropoda</taxon>
        <taxon>Crustacea</taxon>
        <taxon>Multicrustacea</taxon>
        <taxon>Malacostraca</taxon>
        <taxon>Eumalacostraca</taxon>
        <taxon>Eucarida</taxon>
        <taxon>Decapoda</taxon>
        <taxon>Dendrobranchiata</taxon>
        <taxon>Penaeoidea</taxon>
        <taxon>Penaeidae</taxon>
        <taxon>Penaeus</taxon>
    </lineage>
</organism>
<feature type="region of interest" description="Disordered" evidence="9">
    <location>
        <begin position="589"/>
        <end position="681"/>
    </location>
</feature>
<keyword evidence="5" id="KW-1133">Transmembrane helix</keyword>
<dbReference type="GO" id="GO:0012505">
    <property type="term" value="C:endomembrane system"/>
    <property type="evidence" value="ECO:0007669"/>
    <property type="project" value="UniProtKB-SubCell"/>
</dbReference>
<evidence type="ECO:0000256" key="3">
    <source>
        <dbReference type="ARBA" id="ARBA00022692"/>
    </source>
</evidence>
<dbReference type="Proteomes" id="UP000283509">
    <property type="component" value="Unassembled WGS sequence"/>
</dbReference>
<dbReference type="SMART" id="SM00192">
    <property type="entry name" value="LDLa"/>
    <property type="match status" value="4"/>
</dbReference>
<dbReference type="SUPFAM" id="SSF57424">
    <property type="entry name" value="LDL receptor-like module"/>
    <property type="match status" value="4"/>
</dbReference>
<feature type="disulfide bond" evidence="8">
    <location>
        <begin position="914"/>
        <end position="932"/>
    </location>
</feature>
<feature type="domain" description="SEA" evidence="10">
    <location>
        <begin position="129"/>
        <end position="257"/>
    </location>
</feature>
<feature type="region of interest" description="Disordered" evidence="9">
    <location>
        <begin position="1"/>
        <end position="35"/>
    </location>
</feature>
<feature type="compositionally biased region" description="Low complexity" evidence="9">
    <location>
        <begin position="517"/>
        <end position="530"/>
    </location>
</feature>
<dbReference type="InterPro" id="IPR023415">
    <property type="entry name" value="LDLR_class-A_CS"/>
</dbReference>
<dbReference type="PROSITE" id="PS50024">
    <property type="entry name" value="SEA"/>
    <property type="match status" value="1"/>
</dbReference>
<dbReference type="PRINTS" id="PR00261">
    <property type="entry name" value="LDLRECEPTOR"/>
</dbReference>
<dbReference type="GO" id="GO:0016192">
    <property type="term" value="P:vesicle-mediated transport"/>
    <property type="evidence" value="ECO:0007669"/>
    <property type="project" value="UniProtKB-ARBA"/>
</dbReference>
<evidence type="ECO:0000313" key="12">
    <source>
        <dbReference type="Proteomes" id="UP000283509"/>
    </source>
</evidence>
<keyword evidence="12" id="KW-1185">Reference proteome</keyword>
<evidence type="ECO:0000313" key="11">
    <source>
        <dbReference type="EMBL" id="ROT76097.1"/>
    </source>
</evidence>
<dbReference type="EMBL" id="QCYY01001695">
    <property type="protein sequence ID" value="ROT76097.1"/>
    <property type="molecule type" value="Genomic_DNA"/>
</dbReference>
<dbReference type="InterPro" id="IPR036364">
    <property type="entry name" value="SEA_dom_sf"/>
</dbReference>
<comment type="caution">
    <text evidence="8">Lacks conserved residue(s) required for the propagation of feature annotation.</text>
</comment>
<dbReference type="STRING" id="6689.A0A3R7QEE2"/>
<feature type="compositionally biased region" description="Basic and acidic residues" evidence="9">
    <location>
        <begin position="464"/>
        <end position="482"/>
    </location>
</feature>
<feature type="compositionally biased region" description="Basic and acidic residues" evidence="9">
    <location>
        <begin position="591"/>
        <end position="605"/>
    </location>
</feature>
<feature type="disulfide bond" evidence="8">
    <location>
        <begin position="888"/>
        <end position="903"/>
    </location>
</feature>
<evidence type="ECO:0000256" key="1">
    <source>
        <dbReference type="ARBA" id="ARBA00004167"/>
    </source>
</evidence>
<dbReference type="Pfam" id="PF00057">
    <property type="entry name" value="Ldl_recept_a"/>
    <property type="match status" value="3"/>
</dbReference>
<evidence type="ECO:0000256" key="7">
    <source>
        <dbReference type="ARBA" id="ARBA00023157"/>
    </source>
</evidence>
<evidence type="ECO:0000256" key="2">
    <source>
        <dbReference type="ARBA" id="ARBA00004308"/>
    </source>
</evidence>
<feature type="compositionally biased region" description="Low complexity" evidence="9">
    <location>
        <begin position="636"/>
        <end position="657"/>
    </location>
</feature>
<feature type="compositionally biased region" description="Low complexity" evidence="9">
    <location>
        <begin position="764"/>
        <end position="795"/>
    </location>
</feature>
<dbReference type="GO" id="GO:0005886">
    <property type="term" value="C:plasma membrane"/>
    <property type="evidence" value="ECO:0007669"/>
    <property type="project" value="TreeGrafter"/>
</dbReference>
<feature type="disulfide bond" evidence="8">
    <location>
        <begin position="951"/>
        <end position="969"/>
    </location>
</feature>
<evidence type="ECO:0000256" key="4">
    <source>
        <dbReference type="ARBA" id="ARBA00022737"/>
    </source>
</evidence>
<reference evidence="11 12" key="1">
    <citation type="submission" date="2018-04" db="EMBL/GenBank/DDBJ databases">
        <authorList>
            <person name="Zhang X."/>
            <person name="Yuan J."/>
            <person name="Li F."/>
            <person name="Xiang J."/>
        </authorList>
    </citation>
    <scope>NUCLEOTIDE SEQUENCE [LARGE SCALE GENOMIC DNA]</scope>
    <source>
        <tissue evidence="11">Muscle</tissue>
    </source>
</reference>
<keyword evidence="7 8" id="KW-1015">Disulfide bond</keyword>
<dbReference type="PROSITE" id="PS01209">
    <property type="entry name" value="LDLRA_1"/>
    <property type="match status" value="2"/>
</dbReference>
<evidence type="ECO:0000256" key="6">
    <source>
        <dbReference type="ARBA" id="ARBA00023136"/>
    </source>
</evidence>
<comment type="caution">
    <text evidence="11">The sequence shown here is derived from an EMBL/GenBank/DDBJ whole genome shotgun (WGS) entry which is preliminary data.</text>
</comment>
<dbReference type="SUPFAM" id="SSF82671">
    <property type="entry name" value="SEA domain"/>
    <property type="match status" value="1"/>
</dbReference>
<gene>
    <name evidence="11" type="ORF">C7M84_005344</name>
</gene>
<dbReference type="Gene3D" id="3.30.70.960">
    <property type="entry name" value="SEA domain"/>
    <property type="match status" value="1"/>
</dbReference>
<dbReference type="PROSITE" id="PS50068">
    <property type="entry name" value="LDLRA_2"/>
    <property type="match status" value="3"/>
</dbReference>
<feature type="region of interest" description="Disordered" evidence="9">
    <location>
        <begin position="337"/>
        <end position="564"/>
    </location>
</feature>
<dbReference type="InterPro" id="IPR036055">
    <property type="entry name" value="LDL_receptor-like_sf"/>
</dbReference>
<dbReference type="InterPro" id="IPR002172">
    <property type="entry name" value="LDrepeatLR_classA_rpt"/>
</dbReference>
<dbReference type="Pfam" id="PF01390">
    <property type="entry name" value="SEA"/>
    <property type="match status" value="1"/>
</dbReference>
<dbReference type="Gene3D" id="4.10.400.10">
    <property type="entry name" value="Low-density Lipoprotein Receptor"/>
    <property type="match status" value="3"/>
</dbReference>
<feature type="region of interest" description="Disordered" evidence="9">
    <location>
        <begin position="715"/>
        <end position="795"/>
    </location>
</feature>
<dbReference type="OrthoDB" id="9990982at2759"/>
<dbReference type="AlphaFoldDB" id="A0A3R7QEE2"/>
<proteinExistence type="predicted"/>
<dbReference type="PANTHER" id="PTHR24270">
    <property type="entry name" value="LOW-DENSITY LIPOPROTEIN RECEPTOR-RELATED"/>
    <property type="match status" value="1"/>
</dbReference>
<dbReference type="PANTHER" id="PTHR24270:SF62">
    <property type="entry name" value="LOW-DENSITY LIPOPROTEIN RECEPTOR-RELATED PROTEIN 2"/>
    <property type="match status" value="1"/>
</dbReference>
<keyword evidence="3" id="KW-0812">Transmembrane</keyword>
<feature type="compositionally biased region" description="Polar residues" evidence="9">
    <location>
        <begin position="17"/>
        <end position="27"/>
    </location>
</feature>
<dbReference type="CDD" id="cd00112">
    <property type="entry name" value="LDLa"/>
    <property type="match status" value="4"/>
</dbReference>
<evidence type="ECO:0000256" key="9">
    <source>
        <dbReference type="SAM" id="MobiDB-lite"/>
    </source>
</evidence>
<reference evidence="11 12" key="2">
    <citation type="submission" date="2019-01" db="EMBL/GenBank/DDBJ databases">
        <title>The decoding of complex shrimp genome reveals the adaptation for benthos swimmer, frequently molting mechanism and breeding impact on genome.</title>
        <authorList>
            <person name="Sun Y."/>
            <person name="Gao Y."/>
            <person name="Yu Y."/>
        </authorList>
    </citation>
    <scope>NUCLEOTIDE SEQUENCE [LARGE SCALE GENOMIC DNA]</scope>
    <source>
        <tissue evidence="11">Muscle</tissue>
    </source>
</reference>
<feature type="compositionally biased region" description="Polar residues" evidence="9">
    <location>
        <begin position="386"/>
        <end position="413"/>
    </location>
</feature>